<dbReference type="SUPFAM" id="SSF48452">
    <property type="entry name" value="TPR-like"/>
    <property type="match status" value="1"/>
</dbReference>
<protein>
    <submittedName>
        <fullName evidence="3">Predicted ATPase</fullName>
    </submittedName>
</protein>
<evidence type="ECO:0000313" key="4">
    <source>
        <dbReference type="Proteomes" id="UP000198949"/>
    </source>
</evidence>
<dbReference type="Gene3D" id="1.10.260.40">
    <property type="entry name" value="lambda repressor-like DNA-binding domains"/>
    <property type="match status" value="1"/>
</dbReference>
<dbReference type="STRING" id="58114.SAMN05216270_11692"/>
<organism evidence="3 4">
    <name type="scientific">Glycomyces harbinensis</name>
    <dbReference type="NCBI Taxonomy" id="58114"/>
    <lineage>
        <taxon>Bacteria</taxon>
        <taxon>Bacillati</taxon>
        <taxon>Actinomycetota</taxon>
        <taxon>Actinomycetes</taxon>
        <taxon>Glycomycetales</taxon>
        <taxon>Glycomycetaceae</taxon>
        <taxon>Glycomyces</taxon>
    </lineage>
</organism>
<dbReference type="CDD" id="cd00093">
    <property type="entry name" value="HTH_XRE"/>
    <property type="match status" value="1"/>
</dbReference>
<dbReference type="Pfam" id="PF13424">
    <property type="entry name" value="TPR_12"/>
    <property type="match status" value="2"/>
</dbReference>
<dbReference type="SUPFAM" id="SSF52540">
    <property type="entry name" value="P-loop containing nucleoside triphosphate hydrolases"/>
    <property type="match status" value="1"/>
</dbReference>
<dbReference type="SMART" id="SM00382">
    <property type="entry name" value="AAA"/>
    <property type="match status" value="1"/>
</dbReference>
<dbReference type="PRINTS" id="PR00364">
    <property type="entry name" value="DISEASERSIST"/>
</dbReference>
<dbReference type="InterPro" id="IPR003593">
    <property type="entry name" value="AAA+_ATPase"/>
</dbReference>
<dbReference type="PANTHER" id="PTHR47691">
    <property type="entry name" value="REGULATOR-RELATED"/>
    <property type="match status" value="1"/>
</dbReference>
<dbReference type="Gene3D" id="3.40.50.300">
    <property type="entry name" value="P-loop containing nucleotide triphosphate hydrolases"/>
    <property type="match status" value="1"/>
</dbReference>
<dbReference type="Gene3D" id="1.25.40.10">
    <property type="entry name" value="Tetratricopeptide repeat domain"/>
    <property type="match status" value="2"/>
</dbReference>
<dbReference type="InterPro" id="IPR027417">
    <property type="entry name" value="P-loop_NTPase"/>
</dbReference>
<dbReference type="InterPro" id="IPR002182">
    <property type="entry name" value="NB-ARC"/>
</dbReference>
<dbReference type="InterPro" id="IPR019734">
    <property type="entry name" value="TPR_rpt"/>
</dbReference>
<dbReference type="GO" id="GO:0043531">
    <property type="term" value="F:ADP binding"/>
    <property type="evidence" value="ECO:0007669"/>
    <property type="project" value="InterPro"/>
</dbReference>
<keyword evidence="4" id="KW-1185">Reference proteome</keyword>
<dbReference type="Gene3D" id="1.10.10.10">
    <property type="entry name" value="Winged helix-like DNA-binding domain superfamily/Winged helix DNA-binding domain"/>
    <property type="match status" value="1"/>
</dbReference>
<evidence type="ECO:0000259" key="2">
    <source>
        <dbReference type="PROSITE" id="PS50943"/>
    </source>
</evidence>
<feature type="repeat" description="TPR" evidence="1">
    <location>
        <begin position="562"/>
        <end position="595"/>
    </location>
</feature>
<dbReference type="InterPro" id="IPR010982">
    <property type="entry name" value="Lambda_DNA-bd_dom_sf"/>
</dbReference>
<dbReference type="EMBL" id="FNAD01000016">
    <property type="protein sequence ID" value="SDE25063.1"/>
    <property type="molecule type" value="Genomic_DNA"/>
</dbReference>
<dbReference type="AlphaFoldDB" id="A0A1G7BDG5"/>
<name>A0A1G7BDG5_9ACTN</name>
<dbReference type="InterPro" id="IPR001387">
    <property type="entry name" value="Cro/C1-type_HTH"/>
</dbReference>
<dbReference type="PANTHER" id="PTHR47691:SF3">
    <property type="entry name" value="HTH-TYPE TRANSCRIPTIONAL REGULATOR RV0890C-RELATED"/>
    <property type="match status" value="1"/>
</dbReference>
<sequence length="818" mass="87716">MPDRALDARSNLRPLRLRAMLTQEELALKAGVGTRSIRDIELGKVRPQPKTLRLLAEALGLEAEERALLTGAPERSAAVPRELPRALTGFAGRQRPVDELLTAVAEGAAVVAVHGMAGVGKTSLAVQVAHVLAPRYPDGQLFIDLHGFAVGPRPGLASVLTRVLRGLGAAESALPADVDELTVRYRSAIADRRVLLVFDNAASADQLEALLPGTPGSLVLATSRRDLSALTDAHSVPLEVPPLPEAVAMLSAAADGRITDDEAAAVAERCGRLPLAMGLAAGRLRSRPLWGAADLLWRLADEDRLLDVLDTGHRGVAAALRTSYGELDADHQRLFRLIGVVPGDDVDARAAAVLCEVGEEQASAMLESLVDVHLVETRSAGRYRLHDLVRLFAAKLAEETEDDLDGAFSRLLGLYLHYTYQAASLIASAYQRIFTEEAKKFDIGLPGLTDHEGASTWYRVERDNLAAAVFAAERQGRLESAWHLATAFSAFRLHDRDVELHLAVNGTALDIARRLGDEQKVAHSLGDRGRHLIVAGRREESIGCLDQAAALEQKLGDIGAATLALRNIGLLHRQSGRFTEALDVYRSALALAETASDGAALMLINSNMIVPLLRLGRLADAGHCLAEAERLMDADDDYSVGRIENFHGTFAREHGDPVKALSIHTSCFERCRQRGLQEGFTPVLIELGEDLLHLGRGAEAIAHLNRAVEHAEGLAYPSDERSARNGLGRALTASGRPEAAVAEHERAAALAESHEDPYEAARAHHGLADAYGRMGDAGAELRHARLAARGYAGCGVPEAAELEGRVERLRSAAGTPQD</sequence>
<dbReference type="GO" id="GO:0003677">
    <property type="term" value="F:DNA binding"/>
    <property type="evidence" value="ECO:0007669"/>
    <property type="project" value="InterPro"/>
</dbReference>
<dbReference type="Proteomes" id="UP000198949">
    <property type="component" value="Unassembled WGS sequence"/>
</dbReference>
<dbReference type="InterPro" id="IPR036388">
    <property type="entry name" value="WH-like_DNA-bd_sf"/>
</dbReference>
<dbReference type="InterPro" id="IPR011990">
    <property type="entry name" value="TPR-like_helical_dom_sf"/>
</dbReference>
<dbReference type="SMART" id="SM00028">
    <property type="entry name" value="TPR"/>
    <property type="match status" value="4"/>
</dbReference>
<evidence type="ECO:0000256" key="1">
    <source>
        <dbReference type="PROSITE-ProRule" id="PRU00339"/>
    </source>
</evidence>
<dbReference type="PROSITE" id="PS50943">
    <property type="entry name" value="HTH_CROC1"/>
    <property type="match status" value="1"/>
</dbReference>
<evidence type="ECO:0000313" key="3">
    <source>
        <dbReference type="EMBL" id="SDE25063.1"/>
    </source>
</evidence>
<dbReference type="PROSITE" id="PS50005">
    <property type="entry name" value="TPR"/>
    <property type="match status" value="1"/>
</dbReference>
<gene>
    <name evidence="3" type="ORF">SAMN05216270_11692</name>
</gene>
<dbReference type="Pfam" id="PF01381">
    <property type="entry name" value="HTH_3"/>
    <property type="match status" value="1"/>
</dbReference>
<feature type="domain" description="HTH cro/C1-type" evidence="2">
    <location>
        <begin position="12"/>
        <end position="66"/>
    </location>
</feature>
<keyword evidence="1" id="KW-0802">TPR repeat</keyword>
<dbReference type="RefSeq" id="WP_177155054.1">
    <property type="nucleotide sequence ID" value="NZ_FNAD01000016.1"/>
</dbReference>
<dbReference type="Pfam" id="PF00931">
    <property type="entry name" value="NB-ARC"/>
    <property type="match status" value="1"/>
</dbReference>
<proteinExistence type="predicted"/>
<dbReference type="SMART" id="SM00530">
    <property type="entry name" value="HTH_XRE"/>
    <property type="match status" value="1"/>
</dbReference>
<dbReference type="SUPFAM" id="SSF47413">
    <property type="entry name" value="lambda repressor-like DNA-binding domains"/>
    <property type="match status" value="1"/>
</dbReference>
<accession>A0A1G7BDG5</accession>
<reference evidence="4" key="1">
    <citation type="submission" date="2016-10" db="EMBL/GenBank/DDBJ databases">
        <authorList>
            <person name="Varghese N."/>
            <person name="Submissions S."/>
        </authorList>
    </citation>
    <scope>NUCLEOTIDE SEQUENCE [LARGE SCALE GENOMIC DNA]</scope>
    <source>
        <strain evidence="4">CGMCC 4.3516</strain>
    </source>
</reference>